<dbReference type="CDD" id="cd00077">
    <property type="entry name" value="HDc"/>
    <property type="match status" value="1"/>
</dbReference>
<dbReference type="RefSeq" id="WP_048467248.1">
    <property type="nucleotide sequence ID" value="NZ_JBNTQU010000048.1"/>
</dbReference>
<dbReference type="PANTHER" id="PTHR43155:SF2">
    <property type="entry name" value="CYCLIC DI-GMP PHOSPHODIESTERASE PA4108"/>
    <property type="match status" value="1"/>
</dbReference>
<dbReference type="SMART" id="SM00471">
    <property type="entry name" value="HDc"/>
    <property type="match status" value="1"/>
</dbReference>
<accession>A0A0J6UPJ9</accession>
<gene>
    <name evidence="2" type="ORF">VP06_28940</name>
</gene>
<dbReference type="Proteomes" id="UP000035929">
    <property type="component" value="Unassembled WGS sequence"/>
</dbReference>
<protein>
    <submittedName>
        <fullName evidence="2">Phosphohydrolase</fullName>
    </submittedName>
</protein>
<reference evidence="2 3" key="1">
    <citation type="submission" date="2015-03" db="EMBL/GenBank/DDBJ databases">
        <title>Genome sequencing of Methylobacterium aquaticum DSM16371 type strain.</title>
        <authorList>
            <person name="Chaudhry V."/>
            <person name="Patil P.B."/>
        </authorList>
    </citation>
    <scope>NUCLEOTIDE SEQUENCE [LARGE SCALE GENOMIC DNA]</scope>
    <source>
        <strain evidence="2 3">DSM 16371</strain>
    </source>
</reference>
<evidence type="ECO:0000313" key="3">
    <source>
        <dbReference type="Proteomes" id="UP000035929"/>
    </source>
</evidence>
<dbReference type="InterPro" id="IPR037522">
    <property type="entry name" value="HD_GYP_dom"/>
</dbReference>
<comment type="caution">
    <text evidence="2">The sequence shown here is derived from an EMBL/GenBank/DDBJ whole genome shotgun (WGS) entry which is preliminary data.</text>
</comment>
<name>A0A0J6UPJ9_9HYPH</name>
<dbReference type="InterPro" id="IPR006675">
    <property type="entry name" value="HDIG_dom"/>
</dbReference>
<dbReference type="PATRIC" id="fig|270351.6.peg.4100"/>
<organism evidence="2 3">
    <name type="scientific">Methylobacterium aquaticum</name>
    <dbReference type="NCBI Taxonomy" id="270351"/>
    <lineage>
        <taxon>Bacteria</taxon>
        <taxon>Pseudomonadati</taxon>
        <taxon>Pseudomonadota</taxon>
        <taxon>Alphaproteobacteria</taxon>
        <taxon>Hyphomicrobiales</taxon>
        <taxon>Methylobacteriaceae</taxon>
        <taxon>Methylobacterium</taxon>
    </lineage>
</organism>
<dbReference type="EMBL" id="LABX01000274">
    <property type="protein sequence ID" value="KMO27981.1"/>
    <property type="molecule type" value="Genomic_DNA"/>
</dbReference>
<evidence type="ECO:0000313" key="2">
    <source>
        <dbReference type="EMBL" id="KMO27981.1"/>
    </source>
</evidence>
<dbReference type="Pfam" id="PF13487">
    <property type="entry name" value="HD_5"/>
    <property type="match status" value="1"/>
</dbReference>
<dbReference type="Gene3D" id="1.10.3210.10">
    <property type="entry name" value="Hypothetical protein af1432"/>
    <property type="match status" value="1"/>
</dbReference>
<dbReference type="NCBIfam" id="TIGR00277">
    <property type="entry name" value="HDIG"/>
    <property type="match status" value="1"/>
</dbReference>
<dbReference type="PANTHER" id="PTHR43155">
    <property type="entry name" value="CYCLIC DI-GMP PHOSPHODIESTERASE PA4108-RELATED"/>
    <property type="match status" value="1"/>
</dbReference>
<dbReference type="OrthoDB" id="9802066at2"/>
<sequence>MADERTFVLVTDRPDRSAAISAALRAIGICDVVGPEETWRDRRALAGVVSDLTLSRPEADLCLRALQRRFANRHMPVICLLRKATQDTLRHAKTLGATVCMPAYVPPESVAAALANQVGVMAGNAEKAVSQGVARAGEALSGLMAETRAGQPIRMGAVEAGLGPILTAVQEGGLARWLDTVWTHDDATYQHCLLVAGLAAQFAVHLGFRHEDQFRFVRAALIHDVGKARIPLEILNKPGRLDADELAVMRTHAALGYEVLRAGGERDPITLSAVRHHHEMLDGSGYPDGLAGGQIGDMVRLLTICDIYAALTERRPYKSPMPMAEAMGILASMEGKLETRLVLSFGEAMAATA</sequence>
<dbReference type="AlphaFoldDB" id="A0A0J6UPJ9"/>
<dbReference type="SUPFAM" id="SSF109604">
    <property type="entry name" value="HD-domain/PDEase-like"/>
    <property type="match status" value="1"/>
</dbReference>
<proteinExistence type="predicted"/>
<dbReference type="PROSITE" id="PS51832">
    <property type="entry name" value="HD_GYP"/>
    <property type="match status" value="1"/>
</dbReference>
<dbReference type="InterPro" id="IPR003607">
    <property type="entry name" value="HD/PDEase_dom"/>
</dbReference>
<dbReference type="GO" id="GO:0008081">
    <property type="term" value="F:phosphoric diester hydrolase activity"/>
    <property type="evidence" value="ECO:0007669"/>
    <property type="project" value="UniProtKB-ARBA"/>
</dbReference>
<evidence type="ECO:0000259" key="1">
    <source>
        <dbReference type="PROSITE" id="PS51832"/>
    </source>
</evidence>
<feature type="domain" description="HD-GYP" evidence="1">
    <location>
        <begin position="166"/>
        <end position="353"/>
    </location>
</feature>
<keyword evidence="2" id="KW-0378">Hydrolase</keyword>